<dbReference type="AlphaFoldDB" id="A0A1H8CHI8"/>
<protein>
    <submittedName>
        <fullName evidence="2">Uncharacterized protein</fullName>
    </submittedName>
</protein>
<feature type="compositionally biased region" description="Basic and acidic residues" evidence="1">
    <location>
        <begin position="126"/>
        <end position="152"/>
    </location>
</feature>
<dbReference type="EMBL" id="FOCF01000003">
    <property type="protein sequence ID" value="SEM93547.1"/>
    <property type="molecule type" value="Genomic_DNA"/>
</dbReference>
<dbReference type="RefSeq" id="WP_244501479.1">
    <property type="nucleotide sequence ID" value="NZ_FOCF01000003.1"/>
</dbReference>
<proteinExistence type="predicted"/>
<name>A0A1H8CHI8_9SPHN</name>
<accession>A0A1H8CHI8</accession>
<dbReference type="Proteomes" id="UP000199206">
    <property type="component" value="Unassembled WGS sequence"/>
</dbReference>
<dbReference type="STRING" id="1166340.SAMN05192583_1579"/>
<feature type="region of interest" description="Disordered" evidence="1">
    <location>
        <begin position="126"/>
        <end position="166"/>
    </location>
</feature>
<organism evidence="2 3">
    <name type="scientific">Sphingomonas gellani</name>
    <dbReference type="NCBI Taxonomy" id="1166340"/>
    <lineage>
        <taxon>Bacteria</taxon>
        <taxon>Pseudomonadati</taxon>
        <taxon>Pseudomonadota</taxon>
        <taxon>Alphaproteobacteria</taxon>
        <taxon>Sphingomonadales</taxon>
        <taxon>Sphingomonadaceae</taxon>
        <taxon>Sphingomonas</taxon>
    </lineage>
</organism>
<reference evidence="3" key="1">
    <citation type="submission" date="2016-10" db="EMBL/GenBank/DDBJ databases">
        <authorList>
            <person name="Varghese N."/>
            <person name="Submissions S."/>
        </authorList>
    </citation>
    <scope>NUCLEOTIDE SEQUENCE [LARGE SCALE GENOMIC DNA]</scope>
    <source>
        <strain evidence="3">S6-262</strain>
    </source>
</reference>
<sequence>MYNHALERELEAHERYHTAPLCWWRTLAAEQFAQNADVVEAAVASIAAVSRLAPDHLIGELTTSLEEERARTWNELAAFYMRLDGMQLGLCAEIAGSAAALSANLMDPLGLVTLLNLLAAIPDDEPSRAARDRRDVAWRARRASEPHNDGRSRMAPPPPSSRVGRG</sequence>
<gene>
    <name evidence="2" type="ORF">SAMN05192583_1579</name>
</gene>
<evidence type="ECO:0000313" key="3">
    <source>
        <dbReference type="Proteomes" id="UP000199206"/>
    </source>
</evidence>
<keyword evidence="3" id="KW-1185">Reference proteome</keyword>
<evidence type="ECO:0000313" key="2">
    <source>
        <dbReference type="EMBL" id="SEM93547.1"/>
    </source>
</evidence>
<evidence type="ECO:0000256" key="1">
    <source>
        <dbReference type="SAM" id="MobiDB-lite"/>
    </source>
</evidence>